<protein>
    <submittedName>
        <fullName evidence="1">Uncharacterized protein</fullName>
    </submittedName>
</protein>
<name>A0ABW3KD23_9GAMM</name>
<dbReference type="PROSITE" id="PS51257">
    <property type="entry name" value="PROKAR_LIPOPROTEIN"/>
    <property type="match status" value="1"/>
</dbReference>
<accession>A0ABW3KD23</accession>
<organism evidence="1 2">
    <name type="scientific">Oceanisphaera ostreae</name>
    <dbReference type="NCBI Taxonomy" id="914151"/>
    <lineage>
        <taxon>Bacteria</taxon>
        <taxon>Pseudomonadati</taxon>
        <taxon>Pseudomonadota</taxon>
        <taxon>Gammaproteobacteria</taxon>
        <taxon>Aeromonadales</taxon>
        <taxon>Aeromonadaceae</taxon>
        <taxon>Oceanisphaera</taxon>
    </lineage>
</organism>
<proteinExistence type="predicted"/>
<dbReference type="Proteomes" id="UP001597048">
    <property type="component" value="Unassembled WGS sequence"/>
</dbReference>
<evidence type="ECO:0000313" key="1">
    <source>
        <dbReference type="EMBL" id="MFD1007019.1"/>
    </source>
</evidence>
<comment type="caution">
    <text evidence="1">The sequence shown here is derived from an EMBL/GenBank/DDBJ whole genome shotgun (WGS) entry which is preliminary data.</text>
</comment>
<gene>
    <name evidence="1" type="ORF">ACFQ1C_02465</name>
</gene>
<sequence>MKGILLISCVGILLSISGCSQTVPKCGDTETVDLVKEIADSEMVSQLGSEAAKLFTYSVDAIRTTSTNEQTGAHECSADLDVTAKNNNKTSRLPITYTVEITDSGEHLYVNVYGL</sequence>
<keyword evidence="2" id="KW-1185">Reference proteome</keyword>
<reference evidence="2" key="1">
    <citation type="journal article" date="2019" name="Int. J. Syst. Evol. Microbiol.">
        <title>The Global Catalogue of Microorganisms (GCM) 10K type strain sequencing project: providing services to taxonomists for standard genome sequencing and annotation.</title>
        <authorList>
            <consortium name="The Broad Institute Genomics Platform"/>
            <consortium name="The Broad Institute Genome Sequencing Center for Infectious Disease"/>
            <person name="Wu L."/>
            <person name="Ma J."/>
        </authorList>
    </citation>
    <scope>NUCLEOTIDE SEQUENCE [LARGE SCALE GENOMIC DNA]</scope>
    <source>
        <strain evidence="2">CCUG 60525</strain>
    </source>
</reference>
<dbReference type="EMBL" id="JBHTJS010000006">
    <property type="protein sequence ID" value="MFD1007019.1"/>
    <property type="molecule type" value="Genomic_DNA"/>
</dbReference>
<evidence type="ECO:0000313" key="2">
    <source>
        <dbReference type="Proteomes" id="UP001597048"/>
    </source>
</evidence>
<dbReference type="RefSeq" id="WP_379556944.1">
    <property type="nucleotide sequence ID" value="NZ_JBHTJS010000006.1"/>
</dbReference>